<feature type="domain" description="PAS" evidence="7">
    <location>
        <begin position="543"/>
        <end position="614"/>
    </location>
</feature>
<dbReference type="InterPro" id="IPR029787">
    <property type="entry name" value="Nucleotide_cyclase"/>
</dbReference>
<evidence type="ECO:0000256" key="2">
    <source>
        <dbReference type="ARBA" id="ARBA00004370"/>
    </source>
</evidence>
<dbReference type="Pfam" id="PF03924">
    <property type="entry name" value="CHASE"/>
    <property type="match status" value="1"/>
</dbReference>
<dbReference type="GO" id="GO:0016020">
    <property type="term" value="C:membrane"/>
    <property type="evidence" value="ECO:0007669"/>
    <property type="project" value="UniProtKB-SubCell"/>
</dbReference>
<evidence type="ECO:0000259" key="8">
    <source>
        <dbReference type="PROSITE" id="PS50113"/>
    </source>
</evidence>
<evidence type="ECO:0000313" key="12">
    <source>
        <dbReference type="Proteomes" id="UP001205843"/>
    </source>
</evidence>
<dbReference type="Pfam" id="PF00989">
    <property type="entry name" value="PAS"/>
    <property type="match status" value="1"/>
</dbReference>
<dbReference type="PROSITE" id="PS50887">
    <property type="entry name" value="GGDEF"/>
    <property type="match status" value="1"/>
</dbReference>
<dbReference type="InterPro" id="IPR043128">
    <property type="entry name" value="Rev_trsase/Diguanyl_cyclase"/>
</dbReference>
<feature type="transmembrane region" description="Helical" evidence="6">
    <location>
        <begin position="15"/>
        <end position="37"/>
    </location>
</feature>
<dbReference type="SMART" id="SM00086">
    <property type="entry name" value="PAC"/>
    <property type="match status" value="4"/>
</dbReference>
<dbReference type="SMART" id="SM00091">
    <property type="entry name" value="PAS"/>
    <property type="match status" value="4"/>
</dbReference>
<dbReference type="RefSeq" id="WP_253478258.1">
    <property type="nucleotide sequence ID" value="NZ_JALJXV010000005.1"/>
</dbReference>
<dbReference type="GO" id="GO:0003824">
    <property type="term" value="F:catalytic activity"/>
    <property type="evidence" value="ECO:0007669"/>
    <property type="project" value="UniProtKB-ARBA"/>
</dbReference>
<evidence type="ECO:0000259" key="9">
    <source>
        <dbReference type="PROSITE" id="PS50839"/>
    </source>
</evidence>
<evidence type="ECO:0000256" key="5">
    <source>
        <dbReference type="ARBA" id="ARBA00023136"/>
    </source>
</evidence>
<comment type="caution">
    <text evidence="11">The sequence shown here is derived from an EMBL/GenBank/DDBJ whole genome shotgun (WGS) entry which is preliminary data.</text>
</comment>
<reference evidence="11" key="1">
    <citation type="submission" date="2022-03" db="EMBL/GenBank/DDBJ databases">
        <title>Genomic Encyclopedia of Type Strains, Phase III (KMG-III): the genomes of soil and plant-associated and newly described type strains.</title>
        <authorList>
            <person name="Whitman W."/>
        </authorList>
    </citation>
    <scope>NUCLEOTIDE SEQUENCE</scope>
    <source>
        <strain evidence="11">ANL 6-2</strain>
    </source>
</reference>
<evidence type="ECO:0000259" key="10">
    <source>
        <dbReference type="PROSITE" id="PS50887"/>
    </source>
</evidence>
<dbReference type="PROSITE" id="PS50113">
    <property type="entry name" value="PAC"/>
    <property type="match status" value="4"/>
</dbReference>
<dbReference type="AlphaFoldDB" id="A0AAE3G5P0"/>
<dbReference type="NCBIfam" id="TIGR00254">
    <property type="entry name" value="GGDEF"/>
    <property type="match status" value="1"/>
</dbReference>
<dbReference type="FunFam" id="3.30.70.270:FF:000001">
    <property type="entry name" value="Diguanylate cyclase domain protein"/>
    <property type="match status" value="1"/>
</dbReference>
<evidence type="ECO:0000256" key="6">
    <source>
        <dbReference type="SAM" id="Phobius"/>
    </source>
</evidence>
<dbReference type="InterPro" id="IPR006189">
    <property type="entry name" value="CHASE_dom"/>
</dbReference>
<dbReference type="Pfam" id="PF08448">
    <property type="entry name" value="PAS_4"/>
    <property type="match status" value="2"/>
</dbReference>
<comment type="subcellular location">
    <subcellularLocation>
        <location evidence="2">Membrane</location>
    </subcellularLocation>
</comment>
<dbReference type="SUPFAM" id="SSF55785">
    <property type="entry name" value="PYP-like sensor domain (PAS domain)"/>
    <property type="match status" value="4"/>
</dbReference>
<dbReference type="Pfam" id="PF13426">
    <property type="entry name" value="PAS_9"/>
    <property type="match status" value="1"/>
</dbReference>
<dbReference type="InterPro" id="IPR052155">
    <property type="entry name" value="Biofilm_reg_signaling"/>
</dbReference>
<dbReference type="CDD" id="cd00130">
    <property type="entry name" value="PAS"/>
    <property type="match status" value="4"/>
</dbReference>
<evidence type="ECO:0000256" key="3">
    <source>
        <dbReference type="ARBA" id="ARBA00022692"/>
    </source>
</evidence>
<evidence type="ECO:0000256" key="4">
    <source>
        <dbReference type="ARBA" id="ARBA00022989"/>
    </source>
</evidence>
<dbReference type="Proteomes" id="UP001205843">
    <property type="component" value="Unassembled WGS sequence"/>
</dbReference>
<organism evidence="11 12">
    <name type="scientific">Natronocella acetinitrilica</name>
    <dbReference type="NCBI Taxonomy" id="414046"/>
    <lineage>
        <taxon>Bacteria</taxon>
        <taxon>Pseudomonadati</taxon>
        <taxon>Pseudomonadota</taxon>
        <taxon>Gammaproteobacteria</taxon>
        <taxon>Chromatiales</taxon>
        <taxon>Ectothiorhodospiraceae</taxon>
        <taxon>Natronocella</taxon>
    </lineage>
</organism>
<keyword evidence="12" id="KW-1185">Reference proteome</keyword>
<dbReference type="GO" id="GO:0006355">
    <property type="term" value="P:regulation of DNA-templated transcription"/>
    <property type="evidence" value="ECO:0007669"/>
    <property type="project" value="InterPro"/>
</dbReference>
<feature type="domain" description="CHASE" evidence="9">
    <location>
        <begin position="117"/>
        <end position="250"/>
    </location>
</feature>
<feature type="transmembrane region" description="Helical" evidence="6">
    <location>
        <begin position="265"/>
        <end position="284"/>
    </location>
</feature>
<dbReference type="GO" id="GO:0007165">
    <property type="term" value="P:signal transduction"/>
    <property type="evidence" value="ECO:0007669"/>
    <property type="project" value="UniProtKB-ARBA"/>
</dbReference>
<gene>
    <name evidence="11" type="ORF">J2T57_002339</name>
</gene>
<accession>A0AAE3G5P0</accession>
<dbReference type="PROSITE" id="PS50839">
    <property type="entry name" value="CHASE"/>
    <property type="match status" value="1"/>
</dbReference>
<feature type="domain" description="GGDEF" evidence="10">
    <location>
        <begin position="823"/>
        <end position="956"/>
    </location>
</feature>
<dbReference type="InterPro" id="IPR000014">
    <property type="entry name" value="PAS"/>
</dbReference>
<dbReference type="InterPro" id="IPR013767">
    <property type="entry name" value="PAS_fold"/>
</dbReference>
<dbReference type="EMBL" id="JALJXV010000005">
    <property type="protein sequence ID" value="MCP1675191.1"/>
    <property type="molecule type" value="Genomic_DNA"/>
</dbReference>
<feature type="domain" description="PAC" evidence="8">
    <location>
        <begin position="366"/>
        <end position="416"/>
    </location>
</feature>
<dbReference type="PROSITE" id="PS50112">
    <property type="entry name" value="PAS"/>
    <property type="match status" value="3"/>
</dbReference>
<proteinExistence type="predicted"/>
<dbReference type="Gene3D" id="3.30.450.350">
    <property type="entry name" value="CHASE domain"/>
    <property type="match status" value="1"/>
</dbReference>
<protein>
    <submittedName>
        <fullName evidence="11">Diguanylate cyclase (GGDEF)-like protein/PAS domain S-box-containing protein</fullName>
    </submittedName>
</protein>
<dbReference type="SMART" id="SM01079">
    <property type="entry name" value="CHASE"/>
    <property type="match status" value="1"/>
</dbReference>
<keyword evidence="4 6" id="KW-1133">Transmembrane helix</keyword>
<feature type="domain" description="PAC" evidence="8">
    <location>
        <begin position="617"/>
        <end position="669"/>
    </location>
</feature>
<keyword evidence="5 6" id="KW-0472">Membrane</keyword>
<dbReference type="SUPFAM" id="SSF55073">
    <property type="entry name" value="Nucleotide cyclase"/>
    <property type="match status" value="1"/>
</dbReference>
<feature type="domain" description="PAC" evidence="8">
    <location>
        <begin position="739"/>
        <end position="791"/>
    </location>
</feature>
<dbReference type="PANTHER" id="PTHR44757:SF2">
    <property type="entry name" value="BIOFILM ARCHITECTURE MAINTENANCE PROTEIN MBAA"/>
    <property type="match status" value="1"/>
</dbReference>
<dbReference type="InterPro" id="IPR000160">
    <property type="entry name" value="GGDEF_dom"/>
</dbReference>
<dbReference type="PANTHER" id="PTHR44757">
    <property type="entry name" value="DIGUANYLATE CYCLASE DGCP"/>
    <property type="match status" value="1"/>
</dbReference>
<evidence type="ECO:0000256" key="1">
    <source>
        <dbReference type="ARBA" id="ARBA00001946"/>
    </source>
</evidence>
<name>A0AAE3G5P0_9GAMM</name>
<dbReference type="InterPro" id="IPR013656">
    <property type="entry name" value="PAS_4"/>
</dbReference>
<feature type="domain" description="PAC" evidence="8">
    <location>
        <begin position="490"/>
        <end position="542"/>
    </location>
</feature>
<dbReference type="InterPro" id="IPR000700">
    <property type="entry name" value="PAS-assoc_C"/>
</dbReference>
<dbReference type="Gene3D" id="3.30.450.20">
    <property type="entry name" value="PAS domain"/>
    <property type="match status" value="4"/>
</dbReference>
<feature type="domain" description="PAS" evidence="7">
    <location>
        <begin position="314"/>
        <end position="362"/>
    </location>
</feature>
<dbReference type="SMART" id="SM00267">
    <property type="entry name" value="GGDEF"/>
    <property type="match status" value="1"/>
</dbReference>
<dbReference type="InterPro" id="IPR042240">
    <property type="entry name" value="CHASE_sf"/>
</dbReference>
<dbReference type="CDD" id="cd01949">
    <property type="entry name" value="GGDEF"/>
    <property type="match status" value="1"/>
</dbReference>
<evidence type="ECO:0000313" key="11">
    <source>
        <dbReference type="EMBL" id="MCP1675191.1"/>
    </source>
</evidence>
<keyword evidence="3 6" id="KW-0812">Transmembrane</keyword>
<comment type="cofactor">
    <cofactor evidence="1">
        <name>Mg(2+)</name>
        <dbReference type="ChEBI" id="CHEBI:18420"/>
    </cofactor>
</comment>
<evidence type="ECO:0000259" key="7">
    <source>
        <dbReference type="PROSITE" id="PS50112"/>
    </source>
</evidence>
<dbReference type="Gene3D" id="3.30.70.270">
    <property type="match status" value="1"/>
</dbReference>
<dbReference type="InterPro" id="IPR035965">
    <property type="entry name" value="PAS-like_dom_sf"/>
</dbReference>
<dbReference type="InterPro" id="IPR001610">
    <property type="entry name" value="PAC"/>
</dbReference>
<dbReference type="Pfam" id="PF00990">
    <property type="entry name" value="GGDEF"/>
    <property type="match status" value="1"/>
</dbReference>
<feature type="domain" description="PAS" evidence="7">
    <location>
        <begin position="663"/>
        <end position="711"/>
    </location>
</feature>
<sequence length="979" mass="108407">MRWVDEAVEQLRKALWALPVIAGLLVAALISGLVWGVEQTAREQRQQEADSLLLEQLATLRAQLESELNTTIFLTYGLSAYVAANPSFSTDEVNRLVDDLLRRSRHVSHVAFAPGNVISHVHPMAGNEAAIGLDFMRVPQQRTAVELAMGSHQLVVTGPVDLVQGGRALATRDPVYSRDGEQPVYWGLVTTIIRLESLAEAAGLGQDNRILDVAVRDETTGQIILGESSLFNSDTQRLTIRLPGAAWEMAGTPVGGATAMENSPWAVLGYAFALVAGGMSWRLLGQGLALRVSEQRYRSFIQSLPDGVCITQAGQFRYINPRLAELTGHAPEELEGHAIVEVVHPDDRPMLLEARRQRMSGEAQFTENDVRVRRADGSLFTARLNTSLIEWAGQPAALTTVTDITERQELQRALTESRDRLAALMQALPDVAFVLDRQGQCLDAFGGTQSQLFSDAQGMIGRNLLATMRAELADRCLAIIEQALGRGCMQTLVYSVDGPDHTQQWVEARVVPLGHDAAERVTVLWLAFDITSHKRTELSLRQREAAFQALVENSPDVISRMDRQLRFVYISPAVESYSGITPEEHLGKTALEVGVPADLAEIWEEQFARVFAGEGIQSTEFRFASPDGQILYFESRAIPEYSADGQVQTVLVIDREITDRKRNENQLRLAASVFHNTSEAMLVADADRQVVRCNPSFTRLTGYRLGDIVGRPTAYLRTQSAEGMLGDDCWELVHSRGHWEGEVTAHRQDGDEFAAWLTVNAIRDQDNRISHYLLVLEDISHRKRWEEQLRHEATHDALTGLPNRTLLTDRLTVALAQAKRANQTLALLFLDLDNFKPINDALGHRAGDRVLRIVGERMRQCVRETDTVARLGGDEFVVVLMPPTDDAAVENIARMLLSKLPEPIVMQDQRFEVSASIGIARYPRDGASADVLLNAADAAMYDAKSQGRARYQFYAPLPDTNVGELAGESRIQRTDGPNS</sequence>
<dbReference type="NCBIfam" id="TIGR00229">
    <property type="entry name" value="sensory_box"/>
    <property type="match status" value="4"/>
</dbReference>